<dbReference type="PANTHER" id="PTHR16165">
    <property type="entry name" value="NXPE FAMILY MEMBER"/>
    <property type="match status" value="1"/>
</dbReference>
<keyword evidence="2" id="KW-1185">Reference proteome</keyword>
<dbReference type="InterPro" id="IPR013783">
    <property type="entry name" value="Ig-like_fold"/>
</dbReference>
<dbReference type="SUPFAM" id="SSF81296">
    <property type="entry name" value="E set domains"/>
    <property type="match status" value="1"/>
</dbReference>
<comment type="caution">
    <text evidence="1">The sequence shown here is derived from an EMBL/GenBank/DDBJ whole genome shotgun (WGS) entry which is preliminary data.</text>
</comment>
<dbReference type="InterPro" id="IPR026845">
    <property type="entry name" value="NXPH/NXPE"/>
</dbReference>
<dbReference type="Proteomes" id="UP001152320">
    <property type="component" value="Chromosome 10"/>
</dbReference>
<proteinExistence type="predicted"/>
<evidence type="ECO:0000313" key="1">
    <source>
        <dbReference type="EMBL" id="KAJ8035034.1"/>
    </source>
</evidence>
<dbReference type="EMBL" id="JAIZAY010000010">
    <property type="protein sequence ID" value="KAJ8035034.1"/>
    <property type="molecule type" value="Genomic_DNA"/>
</dbReference>
<accession>A0A9Q1BYS7</accession>
<dbReference type="Gene3D" id="2.60.40.10">
    <property type="entry name" value="Immunoglobulins"/>
    <property type="match status" value="1"/>
</dbReference>
<protein>
    <submittedName>
        <fullName evidence="1">NXPE family member 4</fullName>
    </submittedName>
</protein>
<dbReference type="Pfam" id="PF06312">
    <property type="entry name" value="Neurexophilin"/>
    <property type="match status" value="1"/>
</dbReference>
<gene>
    <name evidence="1" type="ORF">HOLleu_22111</name>
</gene>
<sequence>MMFIVVFGMTGKKTAFKTLTSPRARFFESVPLKLDVPLDLRTNELSLYLDQTYIYLDPKDVANVNNPRFLFSNVSSKPTSIGLTSVTTTTVRLISPRRDHIKLGDVLHFVVEARDDRRQPRPTGGDFWLAVLRGETNDGVPASSAGKIVDHNNGSYSIYFVAAWAGKASAHVVLAMTAEAVDWFKYHFATAAISPKWHGVFTLPNREDKAMSTCVISTGSVVFNKCVYRRPSALSYTSLVCDPPKDFPCDALSLLTDGSSSHGQYFKKLLKERNDNFNIPFLQNQAVRKHCYGFGYGNPAMQARHGERVVGGILAQWNMAYIGMPIR</sequence>
<evidence type="ECO:0000313" key="2">
    <source>
        <dbReference type="Proteomes" id="UP001152320"/>
    </source>
</evidence>
<reference evidence="1" key="1">
    <citation type="submission" date="2021-10" db="EMBL/GenBank/DDBJ databases">
        <title>Tropical sea cucumber genome reveals ecological adaptation and Cuvierian tubules defense mechanism.</title>
        <authorList>
            <person name="Chen T."/>
        </authorList>
    </citation>
    <scope>NUCLEOTIDE SEQUENCE</scope>
    <source>
        <strain evidence="1">Nanhai2018</strain>
        <tissue evidence="1">Muscle</tissue>
    </source>
</reference>
<dbReference type="InterPro" id="IPR014756">
    <property type="entry name" value="Ig_E-set"/>
</dbReference>
<name>A0A9Q1BYS7_HOLLE</name>
<organism evidence="1 2">
    <name type="scientific">Holothuria leucospilota</name>
    <name type="common">Black long sea cucumber</name>
    <name type="synonym">Mertensiothuria leucospilota</name>
    <dbReference type="NCBI Taxonomy" id="206669"/>
    <lineage>
        <taxon>Eukaryota</taxon>
        <taxon>Metazoa</taxon>
        <taxon>Echinodermata</taxon>
        <taxon>Eleutherozoa</taxon>
        <taxon>Echinozoa</taxon>
        <taxon>Holothuroidea</taxon>
        <taxon>Aspidochirotacea</taxon>
        <taxon>Aspidochirotida</taxon>
        <taxon>Holothuriidae</taxon>
        <taxon>Holothuria</taxon>
    </lineage>
</organism>
<dbReference type="PANTHER" id="PTHR16165:SF5">
    <property type="entry name" value="NXPE FAMILY MEMBER 3"/>
    <property type="match status" value="1"/>
</dbReference>
<dbReference type="AlphaFoldDB" id="A0A9Q1BYS7"/>
<dbReference type="OrthoDB" id="5978576at2759"/>